<dbReference type="GeneID" id="104713515"/>
<evidence type="ECO:0000259" key="6">
    <source>
        <dbReference type="Pfam" id="PF12819"/>
    </source>
</evidence>
<organism evidence="7 8">
    <name type="scientific">Camelina sativa</name>
    <name type="common">False flax</name>
    <name type="synonym">Myagrum sativum</name>
    <dbReference type="NCBI Taxonomy" id="90675"/>
    <lineage>
        <taxon>Eukaryota</taxon>
        <taxon>Viridiplantae</taxon>
        <taxon>Streptophyta</taxon>
        <taxon>Embryophyta</taxon>
        <taxon>Tracheophyta</taxon>
        <taxon>Spermatophyta</taxon>
        <taxon>Magnoliopsida</taxon>
        <taxon>eudicotyledons</taxon>
        <taxon>Gunneridae</taxon>
        <taxon>Pentapetalae</taxon>
        <taxon>rosids</taxon>
        <taxon>malvids</taxon>
        <taxon>Brassicales</taxon>
        <taxon>Brassicaceae</taxon>
        <taxon>Camelineae</taxon>
        <taxon>Camelina</taxon>
    </lineage>
</organism>
<name>A0ABM0TNJ5_CAMSA</name>
<dbReference type="RefSeq" id="XP_010428957.1">
    <property type="nucleotide sequence ID" value="XM_010430655.2"/>
</dbReference>
<keyword evidence="4" id="KW-1133">Transmembrane helix</keyword>
<reference evidence="8" key="2">
    <citation type="submission" date="2025-08" db="UniProtKB">
        <authorList>
            <consortium name="RefSeq"/>
        </authorList>
    </citation>
    <scope>IDENTIFICATION</scope>
    <source>
        <tissue evidence="8">Leaf</tissue>
    </source>
</reference>
<keyword evidence="2" id="KW-0812">Transmembrane</keyword>
<proteinExistence type="predicted"/>
<dbReference type="PANTHER" id="PTHR45631">
    <property type="entry name" value="OS07G0107800 PROTEIN-RELATED"/>
    <property type="match status" value="1"/>
</dbReference>
<evidence type="ECO:0000256" key="2">
    <source>
        <dbReference type="ARBA" id="ARBA00022692"/>
    </source>
</evidence>
<keyword evidence="5" id="KW-0472">Membrane</keyword>
<protein>
    <submittedName>
        <fullName evidence="8">Probable LRR receptor-like serine/threonine-protein kinase At1g05700 isoform X1</fullName>
    </submittedName>
</protein>
<dbReference type="Proteomes" id="UP000694864">
    <property type="component" value="Chromosome 9"/>
</dbReference>
<dbReference type="PANTHER" id="PTHR45631:SF197">
    <property type="entry name" value="TYROSINE KINASE FAMILY PROTEIN"/>
    <property type="match status" value="1"/>
</dbReference>
<reference evidence="7" key="1">
    <citation type="journal article" date="2014" name="Nat. Commun.">
        <title>The emerging biofuel crop Camelina sativa retains a highly undifferentiated hexaploid genome structure.</title>
        <authorList>
            <person name="Kagale S."/>
            <person name="Koh C."/>
            <person name="Nixon J."/>
            <person name="Bollina V."/>
            <person name="Clarke W.E."/>
            <person name="Tuteja R."/>
            <person name="Spillane C."/>
            <person name="Robinson S.J."/>
            <person name="Links M.G."/>
            <person name="Clarke C."/>
            <person name="Higgins E.E."/>
            <person name="Huebert T."/>
            <person name="Sharpe A.G."/>
            <person name="Parkin I.A."/>
        </authorList>
    </citation>
    <scope>NUCLEOTIDE SEQUENCE [LARGE SCALE GENOMIC DNA]</scope>
    <source>
        <strain evidence="7">cv. DH55</strain>
    </source>
</reference>
<dbReference type="InterPro" id="IPR024788">
    <property type="entry name" value="Malectin-like_Carb-bd_dom"/>
</dbReference>
<dbReference type="Pfam" id="PF12819">
    <property type="entry name" value="Malectin_like"/>
    <property type="match status" value="1"/>
</dbReference>
<evidence type="ECO:0000313" key="8">
    <source>
        <dbReference type="RefSeq" id="XP_010428957.1"/>
    </source>
</evidence>
<gene>
    <name evidence="8" type="primary">LOC104713515</name>
</gene>
<evidence type="ECO:0000313" key="7">
    <source>
        <dbReference type="Proteomes" id="UP000694864"/>
    </source>
</evidence>
<keyword evidence="7" id="KW-1185">Reference proteome</keyword>
<evidence type="ECO:0000256" key="1">
    <source>
        <dbReference type="ARBA" id="ARBA00004167"/>
    </source>
</evidence>
<comment type="subcellular location">
    <subcellularLocation>
        <location evidence="1">Membrane</location>
        <topology evidence="1">Single-pass membrane protein</topology>
    </subcellularLocation>
</comment>
<evidence type="ECO:0000256" key="5">
    <source>
        <dbReference type="ARBA" id="ARBA00023136"/>
    </source>
</evidence>
<evidence type="ECO:0000256" key="4">
    <source>
        <dbReference type="ARBA" id="ARBA00022989"/>
    </source>
</evidence>
<feature type="domain" description="Malectin-like" evidence="6">
    <location>
        <begin position="42"/>
        <end position="128"/>
    </location>
</feature>
<accession>A0ABM0TNJ5</accession>
<evidence type="ECO:0000256" key="3">
    <source>
        <dbReference type="ARBA" id="ARBA00022729"/>
    </source>
</evidence>
<keyword evidence="3" id="KW-0732">Signal</keyword>
<sequence>MSVSTCPVYSHRASFHREVILLNSGIMLCRLSSQMHIDKSISNGSVVVSKEVVYLSQAEKIFVCLGNKGKGTPFISTLELRFLGNDNTTYESPNGALFFSRRWDFATLMDSPVRYDDDVYDRIWIPRNFGYCRERSIPHFQ</sequence>